<keyword evidence="2" id="KW-1185">Reference proteome</keyword>
<gene>
    <name evidence="1" type="ORF">BG845_05511</name>
</gene>
<organism evidence="1 2">
    <name type="scientific">Pseudonocardia autotrophica</name>
    <name type="common">Amycolata autotrophica</name>
    <name type="synonym">Nocardia autotrophica</name>
    <dbReference type="NCBI Taxonomy" id="2074"/>
    <lineage>
        <taxon>Bacteria</taxon>
        <taxon>Bacillati</taxon>
        <taxon>Actinomycetota</taxon>
        <taxon>Actinomycetes</taxon>
        <taxon>Pseudonocardiales</taxon>
        <taxon>Pseudonocardiaceae</taxon>
        <taxon>Pseudonocardia</taxon>
    </lineage>
</organism>
<comment type="caution">
    <text evidence="1">The sequence shown here is derived from an EMBL/GenBank/DDBJ whole genome shotgun (WGS) entry which is preliminary data.</text>
</comment>
<protein>
    <submittedName>
        <fullName evidence="1">Uncharacterized protein</fullName>
    </submittedName>
</protein>
<reference evidence="1 2" key="1">
    <citation type="submission" date="2016-09" db="EMBL/GenBank/DDBJ databases">
        <title>Pseudonocardia autotrophica DSM535, a candidate organism with high potential of specific P450 cytochromes.</title>
        <authorList>
            <person name="Grumaz C."/>
            <person name="Vainshtein Y."/>
            <person name="Kirstahler P."/>
            <person name="Sohn K."/>
        </authorList>
    </citation>
    <scope>NUCLEOTIDE SEQUENCE [LARGE SCALE GENOMIC DNA]</scope>
    <source>
        <strain evidence="1 2">DSM 535</strain>
    </source>
</reference>
<dbReference type="AlphaFoldDB" id="A0A1Y2MME8"/>
<dbReference type="EMBL" id="MIGB01000041">
    <property type="protein sequence ID" value="OSY36261.1"/>
    <property type="molecule type" value="Genomic_DNA"/>
</dbReference>
<name>A0A1Y2MME8_PSEAH</name>
<accession>A0A1Y2MME8</accession>
<evidence type="ECO:0000313" key="2">
    <source>
        <dbReference type="Proteomes" id="UP000194360"/>
    </source>
</evidence>
<sequence>MFRVANATVTAALRLPELRPALDLAYLYRKLAATE</sequence>
<proteinExistence type="predicted"/>
<dbReference type="Proteomes" id="UP000194360">
    <property type="component" value="Unassembled WGS sequence"/>
</dbReference>
<evidence type="ECO:0000313" key="1">
    <source>
        <dbReference type="EMBL" id="OSY36261.1"/>
    </source>
</evidence>